<gene>
    <name evidence="2" type="ORF">IFO66_13670</name>
</gene>
<dbReference type="InterPro" id="IPR016181">
    <property type="entry name" value="Acyl_CoA_acyltransferase"/>
</dbReference>
<evidence type="ECO:0000313" key="2">
    <source>
        <dbReference type="EMBL" id="MBD8499340.1"/>
    </source>
</evidence>
<accession>A0ABR9B1K2</accession>
<keyword evidence="3" id="KW-1185">Reference proteome</keyword>
<evidence type="ECO:0000313" key="3">
    <source>
        <dbReference type="Proteomes" id="UP000634529"/>
    </source>
</evidence>
<dbReference type="EMBL" id="JACYTN010000010">
    <property type="protein sequence ID" value="MBD8499340.1"/>
    <property type="molecule type" value="Genomic_DNA"/>
</dbReference>
<organism evidence="2 3">
    <name type="scientific">Paenibacillus arenosi</name>
    <dbReference type="NCBI Taxonomy" id="2774142"/>
    <lineage>
        <taxon>Bacteria</taxon>
        <taxon>Bacillati</taxon>
        <taxon>Bacillota</taxon>
        <taxon>Bacilli</taxon>
        <taxon>Bacillales</taxon>
        <taxon>Paenibacillaceae</taxon>
        <taxon>Paenibacillus</taxon>
    </lineage>
</organism>
<reference evidence="2 3" key="1">
    <citation type="submission" date="2020-09" db="EMBL/GenBank/DDBJ databases">
        <title>Paenibacillus sp. CAU 1523 isolated from sand of Haeundae Beach.</title>
        <authorList>
            <person name="Kim W."/>
        </authorList>
    </citation>
    <scope>NUCLEOTIDE SEQUENCE [LARGE SCALE GENOMIC DNA]</scope>
    <source>
        <strain evidence="2 3">CAU 1523</strain>
    </source>
</reference>
<dbReference type="Gene3D" id="3.40.630.90">
    <property type="match status" value="1"/>
</dbReference>
<name>A0ABR9B1K2_9BACL</name>
<feature type="domain" description="YitH/HolE acetyltransferase (GNAT)" evidence="1">
    <location>
        <begin position="16"/>
        <end position="129"/>
    </location>
</feature>
<comment type="caution">
    <text evidence="2">The sequence shown here is derived from an EMBL/GenBank/DDBJ whole genome shotgun (WGS) entry which is preliminary data.</text>
</comment>
<proteinExistence type="predicted"/>
<protein>
    <recommendedName>
        <fullName evidence="1">YitH/HolE acetyltransferase (GNAT) domain-containing protein</fullName>
    </recommendedName>
</protein>
<dbReference type="SUPFAM" id="SSF55729">
    <property type="entry name" value="Acyl-CoA N-acyltransferases (Nat)"/>
    <property type="match status" value="1"/>
</dbReference>
<evidence type="ECO:0000259" key="1">
    <source>
        <dbReference type="Pfam" id="PF18014"/>
    </source>
</evidence>
<dbReference type="RefSeq" id="WP_192025686.1">
    <property type="nucleotide sequence ID" value="NZ_JACYTN010000010.1"/>
</dbReference>
<dbReference type="Pfam" id="PF18014">
    <property type="entry name" value="Acetyltransf_18"/>
    <property type="match status" value="1"/>
</dbReference>
<dbReference type="Proteomes" id="UP000634529">
    <property type="component" value="Unassembled WGS sequence"/>
</dbReference>
<dbReference type="InterPro" id="IPR041496">
    <property type="entry name" value="YitH/HolE_GNAT"/>
</dbReference>
<sequence length="136" mass="15001">MLIATNEGIPMYENRGLERENLLIHRIKQAKEALVVRDSNGTIIGFGLSILGPVNLILGPIVAPDDYIAALLIDKLCNHYVGKLRIDIPSGNDRLMAHLEKCGFIKVNQPPIMIKNSKQLPLRNSTLYGIAAQIFG</sequence>